<accession>A0A291QY33</accession>
<dbReference type="InterPro" id="IPR036013">
    <property type="entry name" value="Band_7/SPFH_dom_sf"/>
</dbReference>
<evidence type="ECO:0000313" key="2">
    <source>
        <dbReference type="EMBL" id="ATL48774.1"/>
    </source>
</evidence>
<evidence type="ECO:0000313" key="3">
    <source>
        <dbReference type="Proteomes" id="UP000220133"/>
    </source>
</evidence>
<dbReference type="EMBL" id="CP023777">
    <property type="protein sequence ID" value="ATL48774.1"/>
    <property type="molecule type" value="Genomic_DNA"/>
</dbReference>
<evidence type="ECO:0000259" key="1">
    <source>
        <dbReference type="Pfam" id="PF13421"/>
    </source>
</evidence>
<dbReference type="PANTHER" id="PTHR37826:SF2">
    <property type="entry name" value="ZINC-RIBBON DOMAIN-CONTAINING PROTEIN"/>
    <property type="match status" value="1"/>
</dbReference>
<dbReference type="KEGG" id="cbae:COR50_17280"/>
<dbReference type="Proteomes" id="UP000220133">
    <property type="component" value="Chromosome"/>
</dbReference>
<dbReference type="AlphaFoldDB" id="A0A291QY33"/>
<dbReference type="Pfam" id="PF13421">
    <property type="entry name" value="Band_7_1"/>
    <property type="match status" value="1"/>
</dbReference>
<organism evidence="2 3">
    <name type="scientific">Chitinophaga caeni</name>
    <dbReference type="NCBI Taxonomy" id="2029983"/>
    <lineage>
        <taxon>Bacteria</taxon>
        <taxon>Pseudomonadati</taxon>
        <taxon>Bacteroidota</taxon>
        <taxon>Chitinophagia</taxon>
        <taxon>Chitinophagales</taxon>
        <taxon>Chitinophagaceae</taxon>
        <taxon>Chitinophaga</taxon>
    </lineage>
</organism>
<dbReference type="OrthoDB" id="9764015at2"/>
<name>A0A291QY33_9BACT</name>
<dbReference type="InterPro" id="IPR033880">
    <property type="entry name" value="SPFH_YdjI"/>
</dbReference>
<feature type="domain" description="SPFH" evidence="1">
    <location>
        <begin position="27"/>
        <end position="232"/>
    </location>
</feature>
<keyword evidence="3" id="KW-1185">Reference proteome</keyword>
<dbReference type="SUPFAM" id="SSF117892">
    <property type="entry name" value="Band 7/SPFH domain"/>
    <property type="match status" value="1"/>
</dbReference>
<dbReference type="RefSeq" id="WP_098195147.1">
    <property type="nucleotide sequence ID" value="NZ_CP023777.1"/>
</dbReference>
<gene>
    <name evidence="2" type="ORF">COR50_17280</name>
</gene>
<dbReference type="PANTHER" id="PTHR37826">
    <property type="entry name" value="FLOTILLIN BAND_7_5 DOMAIN PROTEIN"/>
    <property type="match status" value="1"/>
</dbReference>
<proteinExistence type="predicted"/>
<reference evidence="2 3" key="1">
    <citation type="submission" date="2017-10" db="EMBL/GenBank/DDBJ databases">
        <title>Paenichitinophaga pekingensis gen. nov., sp. nov., isolated from activated sludge.</title>
        <authorList>
            <person name="Jin D."/>
            <person name="Kong X."/>
            <person name="Deng Y."/>
            <person name="Bai Z."/>
        </authorList>
    </citation>
    <scope>NUCLEOTIDE SEQUENCE [LARGE SCALE GENOMIC DNA]</scope>
    <source>
        <strain evidence="2 3">13</strain>
    </source>
</reference>
<sequence length="334" mass="37462">MAFLNFLKRQFASVIAWQPQDPDLLLWKYPALTDELKNASKIIVSPGQGCISVYEGKIIDVLNAPGTYYLETSNVPFITSLLKAAQFFESEHKVLLYFYRKSEVVNQGWGTASPIKYIDHEYNIPIQLSAYGNFSYQLTDAEKFYTEYAGSGIQYTLKDFQELIQGRIIQFLTSHLAEQRVPYNTIDSQIHAIADAVRAQLNTIFTTLGVKLTDFRIEGNSFDDETVTRIGKIADVTADAKAAHEAGLNYSQLEKLRALRDAATNEGGMAGAGVAMGAGLSMGKMFTDSIQDEVQPKKNEDEIQVLKRLKLLLDENLITPAEYEEKKKQVLDKM</sequence>
<dbReference type="CDD" id="cd03408">
    <property type="entry name" value="SPFH_like_u1"/>
    <property type="match status" value="1"/>
</dbReference>
<protein>
    <recommendedName>
        <fullName evidence="1">SPFH domain-containing protein</fullName>
    </recommendedName>
</protein>